<dbReference type="STRING" id="980251.GCA_001642875_00868"/>
<name>A0A5B9PEE5_9BACT</name>
<organism evidence="1 2">
    <name type="scientific">Mariniblastus fucicola</name>
    <dbReference type="NCBI Taxonomy" id="980251"/>
    <lineage>
        <taxon>Bacteria</taxon>
        <taxon>Pseudomonadati</taxon>
        <taxon>Planctomycetota</taxon>
        <taxon>Planctomycetia</taxon>
        <taxon>Pirellulales</taxon>
        <taxon>Pirellulaceae</taxon>
        <taxon>Mariniblastus</taxon>
    </lineage>
</organism>
<keyword evidence="2" id="KW-1185">Reference proteome</keyword>
<proteinExistence type="predicted"/>
<dbReference type="AlphaFoldDB" id="A0A5B9PEE5"/>
<evidence type="ECO:0008006" key="3">
    <source>
        <dbReference type="Google" id="ProtNLM"/>
    </source>
</evidence>
<dbReference type="KEGG" id="mff:MFFC18_47010"/>
<sequence>MSHIVKIETQIRDINAVRHACRRLRLEPPNHGTFELYNSTETGWGVRFRDWKYPVVCKVESGEVAYDNYEGRWGDPNRLGEFFQSYAVEKAAIEARLQGYSSTEQLLEDGSIKLIIETGEGGYV</sequence>
<dbReference type="OrthoDB" id="274993at2"/>
<gene>
    <name evidence="1" type="ORF">MFFC18_47010</name>
</gene>
<dbReference type="Proteomes" id="UP000322214">
    <property type="component" value="Chromosome"/>
</dbReference>
<reference evidence="1 2" key="1">
    <citation type="submission" date="2019-08" db="EMBL/GenBank/DDBJ databases">
        <title>Deep-cultivation of Planctomycetes and their phenomic and genomic characterization uncovers novel biology.</title>
        <authorList>
            <person name="Wiegand S."/>
            <person name="Jogler M."/>
            <person name="Boedeker C."/>
            <person name="Pinto D."/>
            <person name="Vollmers J."/>
            <person name="Rivas-Marin E."/>
            <person name="Kohn T."/>
            <person name="Peeters S.H."/>
            <person name="Heuer A."/>
            <person name="Rast P."/>
            <person name="Oberbeckmann S."/>
            <person name="Bunk B."/>
            <person name="Jeske O."/>
            <person name="Meyerdierks A."/>
            <person name="Storesund J.E."/>
            <person name="Kallscheuer N."/>
            <person name="Luecker S."/>
            <person name="Lage O.M."/>
            <person name="Pohl T."/>
            <person name="Merkel B.J."/>
            <person name="Hornburger P."/>
            <person name="Mueller R.-W."/>
            <person name="Bruemmer F."/>
            <person name="Labrenz M."/>
            <person name="Spormann A.M."/>
            <person name="Op den Camp H."/>
            <person name="Overmann J."/>
            <person name="Amann R."/>
            <person name="Jetten M.S.M."/>
            <person name="Mascher T."/>
            <person name="Medema M.H."/>
            <person name="Devos D.P."/>
            <person name="Kaster A.-K."/>
            <person name="Ovreas L."/>
            <person name="Rohde M."/>
            <person name="Galperin M.Y."/>
            <person name="Jogler C."/>
        </authorList>
    </citation>
    <scope>NUCLEOTIDE SEQUENCE [LARGE SCALE GENOMIC DNA]</scope>
    <source>
        <strain evidence="1 2">FC18</strain>
    </source>
</reference>
<dbReference type="EMBL" id="CP042912">
    <property type="protein sequence ID" value="QEG24778.1"/>
    <property type="molecule type" value="Genomic_DNA"/>
</dbReference>
<evidence type="ECO:0000313" key="2">
    <source>
        <dbReference type="Proteomes" id="UP000322214"/>
    </source>
</evidence>
<protein>
    <recommendedName>
        <fullName evidence="3">DUF1257 domain-containing protein</fullName>
    </recommendedName>
</protein>
<accession>A0A5B9PEE5</accession>
<evidence type="ECO:0000313" key="1">
    <source>
        <dbReference type="EMBL" id="QEG24778.1"/>
    </source>
</evidence>